<evidence type="ECO:0000259" key="2">
    <source>
        <dbReference type="Pfam" id="PF03078"/>
    </source>
</evidence>
<reference evidence="3 4" key="1">
    <citation type="submission" date="2020-12" db="EMBL/GenBank/DDBJ databases">
        <title>Concerted genomic and epigenomic changes stabilize Arabidopsis allopolyploids.</title>
        <authorList>
            <person name="Chen Z."/>
        </authorList>
    </citation>
    <scope>NUCLEOTIDE SEQUENCE [LARGE SCALE GENOMIC DNA]</scope>
    <source>
        <strain evidence="3">Allo738</strain>
        <tissue evidence="3">Leaf</tissue>
    </source>
</reference>
<evidence type="ECO:0000313" key="3">
    <source>
        <dbReference type="EMBL" id="KAG7578524.1"/>
    </source>
</evidence>
<accession>A0A8T2B399</accession>
<dbReference type="InterPro" id="IPR004312">
    <property type="entry name" value="ATHILA_Orf1_C"/>
</dbReference>
<evidence type="ECO:0000256" key="1">
    <source>
        <dbReference type="SAM" id="MobiDB-lite"/>
    </source>
</evidence>
<proteinExistence type="predicted"/>
<dbReference type="Proteomes" id="UP000694240">
    <property type="component" value="Chromosome 8"/>
</dbReference>
<feature type="compositionally biased region" description="Basic and acidic residues" evidence="1">
    <location>
        <begin position="382"/>
        <end position="391"/>
    </location>
</feature>
<organism evidence="3 4">
    <name type="scientific">Arabidopsis thaliana x Arabidopsis arenosa</name>
    <dbReference type="NCBI Taxonomy" id="1240361"/>
    <lineage>
        <taxon>Eukaryota</taxon>
        <taxon>Viridiplantae</taxon>
        <taxon>Streptophyta</taxon>
        <taxon>Embryophyta</taxon>
        <taxon>Tracheophyta</taxon>
        <taxon>Spermatophyta</taxon>
        <taxon>Magnoliopsida</taxon>
        <taxon>eudicotyledons</taxon>
        <taxon>Gunneridae</taxon>
        <taxon>Pentapetalae</taxon>
        <taxon>rosids</taxon>
        <taxon>malvids</taxon>
        <taxon>Brassicales</taxon>
        <taxon>Brassicaceae</taxon>
        <taxon>Camelineae</taxon>
        <taxon>Arabidopsis</taxon>
    </lineage>
</organism>
<feature type="domain" description="Arabidopsis retrotransposon Orf1 C-terminal" evidence="2">
    <location>
        <begin position="3"/>
        <end position="278"/>
    </location>
</feature>
<feature type="compositionally biased region" description="Acidic residues" evidence="1">
    <location>
        <begin position="267"/>
        <end position="277"/>
    </location>
</feature>
<protein>
    <recommendedName>
        <fullName evidence="2">Arabidopsis retrotransposon Orf1 C-terminal domain-containing protein</fullName>
    </recommendedName>
</protein>
<dbReference type="Pfam" id="PF03078">
    <property type="entry name" value="ATHILA"/>
    <property type="match status" value="1"/>
</dbReference>
<comment type="caution">
    <text evidence="3">The sequence shown here is derived from an EMBL/GenBank/DDBJ whole genome shotgun (WGS) entry which is preliminary data.</text>
</comment>
<feature type="compositionally biased region" description="Basic and acidic residues" evidence="1">
    <location>
        <begin position="352"/>
        <end position="366"/>
    </location>
</feature>
<evidence type="ECO:0000313" key="4">
    <source>
        <dbReference type="Proteomes" id="UP000694240"/>
    </source>
</evidence>
<feature type="non-terminal residue" evidence="3">
    <location>
        <position position="1"/>
    </location>
</feature>
<feature type="region of interest" description="Disordered" evidence="1">
    <location>
        <begin position="343"/>
        <end position="411"/>
    </location>
</feature>
<sequence length="411" mass="46177">IATCRLTYQNPRKPTASEGTLTFFLNKQHYSKTLFEICDMYGFTKGESVTFPKLSSDVANDFWNKIAVGPYQSRKAKITLIRNPVVRYVAKIISSVLYFKPVIASVTETELPMLFYGVKHLLEDYTDLPAPDANVAAILCDVLVKMKTFVPTSAAKSILAGTALTPLFLGCGLDLSKVAYDYKQECMDIQHLYNTNYLKKGRVYIFTGRDGSSCFCKLPNQHITSLVSLDNLEFALDERYLIPDPSGTIPRRRSHAQAPPADEHFVEEDEIQEDLDDQAPPAHAQPYLLLPEDPGRFRLSQPPAGNDISQQMAWMITSTKRNNSMMHKMWRAISRIRPCVCTRGGGSDDGDRENRSKATEDRHAERLIPATGQSRASTSQRSPEHSPDTRLGRSRRQPGEQSSSESPTRHR</sequence>
<gene>
    <name evidence="3" type="ORF">ISN45_Aa03g027080</name>
</gene>
<dbReference type="AlphaFoldDB" id="A0A8T2B399"/>
<feature type="compositionally biased region" description="Polar residues" evidence="1">
    <location>
        <begin position="371"/>
        <end position="381"/>
    </location>
</feature>
<feature type="compositionally biased region" description="Polar residues" evidence="1">
    <location>
        <begin position="399"/>
        <end position="411"/>
    </location>
</feature>
<dbReference type="EMBL" id="JAEFBK010000008">
    <property type="protein sequence ID" value="KAG7578524.1"/>
    <property type="molecule type" value="Genomic_DNA"/>
</dbReference>
<keyword evidence="4" id="KW-1185">Reference proteome</keyword>
<name>A0A8T2B399_9BRAS</name>
<feature type="region of interest" description="Disordered" evidence="1">
    <location>
        <begin position="267"/>
        <end position="309"/>
    </location>
</feature>